<dbReference type="EMBL" id="CP043661">
    <property type="protein sequence ID" value="QNE20700.1"/>
    <property type="molecule type" value="Genomic_DNA"/>
</dbReference>
<protein>
    <submittedName>
        <fullName evidence="1">Uncharacterized protein</fullName>
    </submittedName>
</protein>
<gene>
    <name evidence="1" type="ORF">F1D05_25790</name>
</gene>
<keyword evidence="2" id="KW-1185">Reference proteome</keyword>
<reference evidence="2" key="1">
    <citation type="submission" date="2019-09" db="EMBL/GenBank/DDBJ databases">
        <title>Antimicrobial potential of Antarctic Bacteria.</title>
        <authorList>
            <person name="Benaud N."/>
            <person name="Edwards R.J."/>
            <person name="Ferrari B.C."/>
        </authorList>
    </citation>
    <scope>NUCLEOTIDE SEQUENCE [LARGE SCALE GENOMIC DNA]</scope>
    <source>
        <strain evidence="2">SPB151</strain>
    </source>
</reference>
<dbReference type="Proteomes" id="UP000515563">
    <property type="component" value="Chromosome"/>
</dbReference>
<sequence>MPLAREVLPDHTGGSRFRGSGFGVRGSGFAVRGSRFGGRGSGFAVRGSRFAVRGSRFAVRGSRFGDGRRLAAGARPGDRTQFYAKVRDVAEMYVESGTDRTGHHRPRGIAGVGVAVWWAAAARASG</sequence>
<reference evidence="1 2" key="2">
    <citation type="journal article" date="2020" name="Microbiol. Resour. Announc.">
        <title>Antarctic desert soil bacteria exhibit high novel natural product potential, evaluated through long-read genome sequencing and comparative genomics.</title>
        <authorList>
            <person name="Benaud N."/>
            <person name="Edwards R.J."/>
            <person name="Amos T.G."/>
            <person name="D'Agostino P.M."/>
            <person name="Gutierrez-Chavez C."/>
            <person name="Montgomery K."/>
            <person name="Nicetic I."/>
            <person name="Ferrari B.C."/>
        </authorList>
    </citation>
    <scope>NUCLEOTIDE SEQUENCE [LARGE SCALE GENOMIC DNA]</scope>
    <source>
        <strain evidence="1 2">SPB151</strain>
    </source>
</reference>
<dbReference type="AlphaFoldDB" id="A0A7G6X385"/>
<dbReference type="KEGG" id="kqi:F1D05_25790"/>
<proteinExistence type="predicted"/>
<evidence type="ECO:0000313" key="1">
    <source>
        <dbReference type="EMBL" id="QNE20700.1"/>
    </source>
</evidence>
<accession>A0A7G6X385</accession>
<evidence type="ECO:0000313" key="2">
    <source>
        <dbReference type="Proteomes" id="UP000515563"/>
    </source>
</evidence>
<name>A0A7G6X385_9ACTN</name>
<organism evidence="1 2">
    <name type="scientific">Kribbella qitaiheensis</name>
    <dbReference type="NCBI Taxonomy" id="1544730"/>
    <lineage>
        <taxon>Bacteria</taxon>
        <taxon>Bacillati</taxon>
        <taxon>Actinomycetota</taxon>
        <taxon>Actinomycetes</taxon>
        <taxon>Propionibacteriales</taxon>
        <taxon>Kribbellaceae</taxon>
        <taxon>Kribbella</taxon>
    </lineage>
</organism>